<protein>
    <submittedName>
        <fullName evidence="11">Kinesin-like protein KIN-12F</fullName>
    </submittedName>
</protein>
<dbReference type="GO" id="GO:0005524">
    <property type="term" value="F:ATP binding"/>
    <property type="evidence" value="ECO:0007669"/>
    <property type="project" value="UniProtKB-UniRule"/>
</dbReference>
<keyword evidence="3 7" id="KW-0067">ATP-binding</keyword>
<evidence type="ECO:0000256" key="4">
    <source>
        <dbReference type="ARBA" id="ARBA00023054"/>
    </source>
</evidence>
<evidence type="ECO:0000259" key="10">
    <source>
        <dbReference type="PROSITE" id="PS50067"/>
    </source>
</evidence>
<dbReference type="GO" id="GO:0008017">
    <property type="term" value="F:microtubule binding"/>
    <property type="evidence" value="ECO:0007669"/>
    <property type="project" value="InterPro"/>
</dbReference>
<evidence type="ECO:0000256" key="6">
    <source>
        <dbReference type="ARBA" id="ARBA00034488"/>
    </source>
</evidence>
<dbReference type="Pfam" id="PF00225">
    <property type="entry name" value="Kinesin"/>
    <property type="match status" value="1"/>
</dbReference>
<feature type="region of interest" description="Disordered" evidence="9">
    <location>
        <begin position="26"/>
        <end position="101"/>
    </location>
</feature>
<dbReference type="PANTHER" id="PTHR37739">
    <property type="entry name" value="KINESIN-LIKE PROTEIN KIN-12D"/>
    <property type="match status" value="1"/>
</dbReference>
<dbReference type="PRINTS" id="PR00380">
    <property type="entry name" value="KINESINHEAVY"/>
</dbReference>
<evidence type="ECO:0000256" key="3">
    <source>
        <dbReference type="ARBA" id="ARBA00022840"/>
    </source>
</evidence>
<dbReference type="Gene3D" id="3.40.850.10">
    <property type="entry name" value="Kinesin motor domain"/>
    <property type="match status" value="1"/>
</dbReference>
<evidence type="ECO:0000256" key="5">
    <source>
        <dbReference type="ARBA" id="ARBA00023175"/>
    </source>
</evidence>
<feature type="coiled-coil region" evidence="8">
    <location>
        <begin position="446"/>
        <end position="473"/>
    </location>
</feature>
<dbReference type="FunFam" id="3.40.850.10:FF:000052">
    <property type="entry name" value="Kinesin-like protein KIN-12F"/>
    <property type="match status" value="1"/>
</dbReference>
<feature type="compositionally biased region" description="Low complexity" evidence="9">
    <location>
        <begin position="62"/>
        <end position="81"/>
    </location>
</feature>
<feature type="region of interest" description="Disordered" evidence="9">
    <location>
        <begin position="861"/>
        <end position="884"/>
    </location>
</feature>
<dbReference type="PANTHER" id="PTHR37739:SF16">
    <property type="entry name" value="KINESIN-LIKE PROTEIN"/>
    <property type="match status" value="1"/>
</dbReference>
<feature type="compositionally biased region" description="Basic and acidic residues" evidence="9">
    <location>
        <begin position="82"/>
        <end position="98"/>
    </location>
</feature>
<reference evidence="11" key="1">
    <citation type="submission" date="2020-06" db="EMBL/GenBank/DDBJ databases">
        <authorList>
            <person name="Li T."/>
            <person name="Hu X."/>
            <person name="Zhang T."/>
            <person name="Song X."/>
            <person name="Zhang H."/>
            <person name="Dai N."/>
            <person name="Sheng W."/>
            <person name="Hou X."/>
            <person name="Wei L."/>
        </authorList>
    </citation>
    <scope>NUCLEOTIDE SEQUENCE</scope>
    <source>
        <strain evidence="11">3651</strain>
        <tissue evidence="11">Leaf</tissue>
    </source>
</reference>
<reference evidence="11" key="2">
    <citation type="journal article" date="2024" name="Plant">
        <title>Genomic evolution and insights into agronomic trait innovations of Sesamum species.</title>
        <authorList>
            <person name="Miao H."/>
            <person name="Wang L."/>
            <person name="Qu L."/>
            <person name="Liu H."/>
            <person name="Sun Y."/>
            <person name="Le M."/>
            <person name="Wang Q."/>
            <person name="Wei S."/>
            <person name="Zheng Y."/>
            <person name="Lin W."/>
            <person name="Duan Y."/>
            <person name="Cao H."/>
            <person name="Xiong S."/>
            <person name="Wang X."/>
            <person name="Wei L."/>
            <person name="Li C."/>
            <person name="Ma Q."/>
            <person name="Ju M."/>
            <person name="Zhao R."/>
            <person name="Li G."/>
            <person name="Mu C."/>
            <person name="Tian Q."/>
            <person name="Mei H."/>
            <person name="Zhang T."/>
            <person name="Gao T."/>
            <person name="Zhang H."/>
        </authorList>
    </citation>
    <scope>NUCLEOTIDE SEQUENCE</scope>
    <source>
        <strain evidence="11">3651</strain>
    </source>
</reference>
<dbReference type="PROSITE" id="PS50067">
    <property type="entry name" value="KINESIN_MOTOR_2"/>
    <property type="match status" value="1"/>
</dbReference>
<organism evidence="11 12">
    <name type="scientific">Sesamum alatum</name>
    <dbReference type="NCBI Taxonomy" id="300844"/>
    <lineage>
        <taxon>Eukaryota</taxon>
        <taxon>Viridiplantae</taxon>
        <taxon>Streptophyta</taxon>
        <taxon>Embryophyta</taxon>
        <taxon>Tracheophyta</taxon>
        <taxon>Spermatophyta</taxon>
        <taxon>Magnoliopsida</taxon>
        <taxon>eudicotyledons</taxon>
        <taxon>Gunneridae</taxon>
        <taxon>Pentapetalae</taxon>
        <taxon>asterids</taxon>
        <taxon>lamiids</taxon>
        <taxon>Lamiales</taxon>
        <taxon>Pedaliaceae</taxon>
        <taxon>Sesamum</taxon>
    </lineage>
</organism>
<keyword evidence="5 7" id="KW-0505">Motor protein</keyword>
<dbReference type="InterPro" id="IPR036961">
    <property type="entry name" value="Kinesin_motor_dom_sf"/>
</dbReference>
<feature type="coiled-coil region" evidence="8">
    <location>
        <begin position="1082"/>
        <end position="1172"/>
    </location>
</feature>
<evidence type="ECO:0000313" key="11">
    <source>
        <dbReference type="EMBL" id="KAK4420827.1"/>
    </source>
</evidence>
<sequence>MAKPNSEISENSRFFGSISASMPFKNLLPKAKQKSVSTRRSKFRLGGENIAPIDPNIQIRDPPLSASVSLPKKSPSKLRSSPQKEEITASLVQEKEPEAPDPPVKVVVRIRPANGLGIGDTSVRIISKNSISVAEKNYTFDSVFDSDSTQGDVYQLVGAPLVKDALSGYNTSIVAYGQTGSGKTYTMWGPPSAMVEGPSASGLQGIVPRVFQNLFSEIQKDQGNSDGKQTNYQCRCSFLEVYDGKIGDLLDPTQRNLEIKDDAKNGFYVENLTEEYVTCYEDVTQILIKGLSNRKMGTTRINSKSSRSHIMFTCVLESWCKESSSKCFGSSKISRISLIDLAGFERNVLDDASRQHVKEGKYIKKSTSQLGRLVNILAEGSQSGISEEVPYRSSRLTHLLRESFGGNAKLSIICTISPDYKSSSETVSTLRFGLRAKLMKNEPVVNEITEDDVNDLSDQIRQLKEELMRAKSSSAFNSLSSSHGYFRGGNVRDSLNQLRLSLNRSLILPRIDNDSEQNLCINEDDVKELKLHIDNIRSSREENLKEDSENGESALLYSAEGCETEFTCEHYLSCSEESESEEIISSETAMPYPNKIASEKETDKISTNSIAIDPPLRNSLSISGCHQPAVLQDPMLSESPKIKNSQRKSSLFPSNLPIQDDDAVQASKNLDVIRQSLQSDNLKSSLRSSRVFAGPTESLAASLHRGLQIIDYHQRNSAPASSSVSFSFEHLALKPCLSADKANASVQTSSEERSPDQTFVCMKCQGRGSNEARDSLMAMVDGSATSNVLATQVRKDMEKDLALAIQREKELNSICKDQAVQIEHLNKMLEQCKCVIDQTDTSLCRSSSNFSDVKNLLPPINEDEHEKCHSPNNTETKLLTWDGDDNQEPELIKEKCEIKEVQDLNASMKNSFTLEERDALLREIEILRNKLQFYTDAPTRRSSDKLRSSLLSQSIQLRKSCVFAQGNNSGEEFEKERQKWMEMESDWISLTDELRIEIEANRQRAEQVEMELTLEKKCTEELDDALKRSVVCHARMIEHYADLQEKYNDIEAKHRAIMEGIAEVKRAASKAGAKGRHGSRFAKALSAELSALRVEREQERELLKKENRSLKIQLKDTAEAVHAAGEVLVRLREAEAAASQAEEKNTTIQEENEKLRKQIEKLKRKHKMEMITMKQYLAESRLPEAALGGPLYRQDSDTVQHHDTIQDDDQAWRAEFGAIYQEHY</sequence>
<keyword evidence="12" id="KW-1185">Reference proteome</keyword>
<evidence type="ECO:0000256" key="8">
    <source>
        <dbReference type="SAM" id="Coils"/>
    </source>
</evidence>
<comment type="caution">
    <text evidence="11">The sequence shown here is derived from an EMBL/GenBank/DDBJ whole genome shotgun (WGS) entry which is preliminary data.</text>
</comment>
<dbReference type="GO" id="GO:0080175">
    <property type="term" value="P:phragmoplast microtubule organization"/>
    <property type="evidence" value="ECO:0007669"/>
    <property type="project" value="UniProtKB-ARBA"/>
</dbReference>
<evidence type="ECO:0000313" key="12">
    <source>
        <dbReference type="Proteomes" id="UP001293254"/>
    </source>
</evidence>
<dbReference type="InterPro" id="IPR027417">
    <property type="entry name" value="P-loop_NTPase"/>
</dbReference>
<feature type="coiled-coil region" evidence="8">
    <location>
        <begin position="991"/>
        <end position="1053"/>
    </location>
</feature>
<name>A0AAE2CG40_9LAMI</name>
<dbReference type="GO" id="GO:0055046">
    <property type="term" value="P:microgametogenesis"/>
    <property type="evidence" value="ECO:0007669"/>
    <property type="project" value="UniProtKB-ARBA"/>
</dbReference>
<dbReference type="Proteomes" id="UP001293254">
    <property type="component" value="Unassembled WGS sequence"/>
</dbReference>
<dbReference type="AlphaFoldDB" id="A0AAE2CG40"/>
<gene>
    <name evidence="11" type="ORF">Salat_2033200</name>
</gene>
<evidence type="ECO:0000256" key="2">
    <source>
        <dbReference type="ARBA" id="ARBA00022741"/>
    </source>
</evidence>
<dbReference type="EMBL" id="JACGWO010000008">
    <property type="protein sequence ID" value="KAK4420827.1"/>
    <property type="molecule type" value="Genomic_DNA"/>
</dbReference>
<evidence type="ECO:0000256" key="1">
    <source>
        <dbReference type="ARBA" id="ARBA00022701"/>
    </source>
</evidence>
<dbReference type="GO" id="GO:0007018">
    <property type="term" value="P:microtubule-based movement"/>
    <property type="evidence" value="ECO:0007669"/>
    <property type="project" value="InterPro"/>
</dbReference>
<feature type="compositionally biased region" description="Basic residues" evidence="9">
    <location>
        <begin position="31"/>
        <end position="43"/>
    </location>
</feature>
<comment type="similarity">
    <text evidence="6">Belongs to the TRAFAC class myosin-kinesin ATPase superfamily. Kinesin family. KIN-12 subfamily.</text>
</comment>
<dbReference type="GO" id="GO:0009524">
    <property type="term" value="C:phragmoplast"/>
    <property type="evidence" value="ECO:0007669"/>
    <property type="project" value="UniProtKB-ARBA"/>
</dbReference>
<evidence type="ECO:0000256" key="9">
    <source>
        <dbReference type="SAM" id="MobiDB-lite"/>
    </source>
</evidence>
<dbReference type="InterPro" id="IPR044986">
    <property type="entry name" value="KIF15/KIN-12"/>
</dbReference>
<proteinExistence type="inferred from homology"/>
<feature type="binding site" evidence="7">
    <location>
        <begin position="177"/>
        <end position="184"/>
    </location>
    <ligand>
        <name>ATP</name>
        <dbReference type="ChEBI" id="CHEBI:30616"/>
    </ligand>
</feature>
<accession>A0AAE2CG40</accession>
<dbReference type="SUPFAM" id="SSF52540">
    <property type="entry name" value="P-loop containing nucleoside triphosphate hydrolases"/>
    <property type="match status" value="1"/>
</dbReference>
<dbReference type="SMART" id="SM00129">
    <property type="entry name" value="KISc"/>
    <property type="match status" value="1"/>
</dbReference>
<feature type="coiled-coil region" evidence="8">
    <location>
        <begin position="910"/>
        <end position="937"/>
    </location>
</feature>
<keyword evidence="1" id="KW-0493">Microtubule</keyword>
<dbReference type="GO" id="GO:0003777">
    <property type="term" value="F:microtubule motor activity"/>
    <property type="evidence" value="ECO:0007669"/>
    <property type="project" value="InterPro"/>
</dbReference>
<keyword evidence="4 8" id="KW-0175">Coiled coil</keyword>
<dbReference type="GO" id="GO:0007112">
    <property type="term" value="P:male meiosis cytokinesis"/>
    <property type="evidence" value="ECO:0007669"/>
    <property type="project" value="UniProtKB-ARBA"/>
</dbReference>
<keyword evidence="2 7" id="KW-0547">Nucleotide-binding</keyword>
<evidence type="ECO:0000256" key="7">
    <source>
        <dbReference type="PROSITE-ProRule" id="PRU00283"/>
    </source>
</evidence>
<feature type="domain" description="Kinesin motor" evidence="10">
    <location>
        <begin position="103"/>
        <end position="439"/>
    </location>
</feature>
<dbReference type="GO" id="GO:0005874">
    <property type="term" value="C:microtubule"/>
    <property type="evidence" value="ECO:0007669"/>
    <property type="project" value="UniProtKB-KW"/>
</dbReference>
<dbReference type="InterPro" id="IPR001752">
    <property type="entry name" value="Kinesin_motor_dom"/>
</dbReference>